<proteinExistence type="predicted"/>
<protein>
    <submittedName>
        <fullName evidence="1">Uncharacterized protein</fullName>
    </submittedName>
</protein>
<reference evidence="1" key="2">
    <citation type="submission" date="2020-07" db="EMBL/GenBank/DDBJ databases">
        <authorList>
            <person name="Vera ALvarez R."/>
            <person name="Arias-Moreno D.M."/>
            <person name="Jimenez-Jacinto V."/>
            <person name="Jimenez-Bremont J.F."/>
            <person name="Swaminathan K."/>
            <person name="Moose S.P."/>
            <person name="Guerrero-Gonzalez M.L."/>
            <person name="Marino-Ramirez L."/>
            <person name="Landsman D."/>
            <person name="Rodriguez-Kessler M."/>
            <person name="Delgado-Sanchez P."/>
        </authorList>
    </citation>
    <scope>NUCLEOTIDE SEQUENCE</scope>
    <source>
        <tissue evidence="1">Cladode</tissue>
    </source>
</reference>
<organism evidence="1">
    <name type="scientific">Opuntia streptacantha</name>
    <name type="common">Prickly pear cactus</name>
    <name type="synonym">Opuntia cardona</name>
    <dbReference type="NCBI Taxonomy" id="393608"/>
    <lineage>
        <taxon>Eukaryota</taxon>
        <taxon>Viridiplantae</taxon>
        <taxon>Streptophyta</taxon>
        <taxon>Embryophyta</taxon>
        <taxon>Tracheophyta</taxon>
        <taxon>Spermatophyta</taxon>
        <taxon>Magnoliopsida</taxon>
        <taxon>eudicotyledons</taxon>
        <taxon>Gunneridae</taxon>
        <taxon>Pentapetalae</taxon>
        <taxon>Caryophyllales</taxon>
        <taxon>Cactineae</taxon>
        <taxon>Cactaceae</taxon>
        <taxon>Opuntioideae</taxon>
        <taxon>Opuntia</taxon>
    </lineage>
</organism>
<dbReference type="EMBL" id="GISG01165958">
    <property type="protein sequence ID" value="MBA4650656.1"/>
    <property type="molecule type" value="Transcribed_RNA"/>
</dbReference>
<accession>A0A7C8ZTG5</accession>
<name>A0A7C8ZTG5_OPUST</name>
<dbReference type="AlphaFoldDB" id="A0A7C8ZTG5"/>
<evidence type="ECO:0000313" key="1">
    <source>
        <dbReference type="EMBL" id="MBA4650656.1"/>
    </source>
</evidence>
<reference evidence="1" key="1">
    <citation type="journal article" date="2013" name="J. Plant Res.">
        <title>Effect of fungi and light on seed germination of three Opuntia species from semiarid lands of central Mexico.</title>
        <authorList>
            <person name="Delgado-Sanchez P."/>
            <person name="Jimenez-Bremont J.F."/>
            <person name="Guerrero-Gonzalez Mde L."/>
            <person name="Flores J."/>
        </authorList>
    </citation>
    <scope>NUCLEOTIDE SEQUENCE</scope>
    <source>
        <tissue evidence="1">Cladode</tissue>
    </source>
</reference>
<sequence>MATRKRCSNYLIMVSHWELSWSSRLRVLNTQELMSILWGLGVFSKQWNMERLRWKKVNLGPNSQMNPKHHWVLKKKFPTWMMGKALKFPLMMMFHLLTPLS</sequence>